<dbReference type="PANTHER" id="PTHR48111:SF4">
    <property type="entry name" value="DNA-BINDING DUAL TRANSCRIPTIONAL REGULATOR OMPR"/>
    <property type="match status" value="1"/>
</dbReference>
<keyword evidence="1 6" id="KW-0597">Phosphoprotein</keyword>
<evidence type="ECO:0000313" key="11">
    <source>
        <dbReference type="Proteomes" id="UP000546642"/>
    </source>
</evidence>
<dbReference type="InterPro" id="IPR001789">
    <property type="entry name" value="Sig_transdc_resp-reg_receiver"/>
</dbReference>
<feature type="DNA-binding region" description="OmpR/PhoB-type" evidence="7">
    <location>
        <begin position="129"/>
        <end position="229"/>
    </location>
</feature>
<dbReference type="FunFam" id="1.10.10.10:FF:000018">
    <property type="entry name" value="DNA-binding response regulator ResD"/>
    <property type="match status" value="1"/>
</dbReference>
<dbReference type="Proteomes" id="UP000546642">
    <property type="component" value="Unassembled WGS sequence"/>
</dbReference>
<dbReference type="GO" id="GO:0032993">
    <property type="term" value="C:protein-DNA complex"/>
    <property type="evidence" value="ECO:0007669"/>
    <property type="project" value="TreeGrafter"/>
</dbReference>
<evidence type="ECO:0000256" key="3">
    <source>
        <dbReference type="ARBA" id="ARBA00023015"/>
    </source>
</evidence>
<sequence>MATVLLVEDDHMVRSALVRALTNLGHVVHPVGTALDALREATEHDPDMVILDLGLPDLDGAAALRMLRGHSDVPVIVATARGDEPSIVRLLNDGADDYVVKPFSSTQLAARMNALLRRSGRPTDSAAETGEITVGDLSISLSRRQATLEGRPLELSRREFDLLAYLAERVGTVVTRREIVEAVWHQHPFVGHDQTIDVHMSWLRRKLGETASEPRYLHTVRGVGLKVVEPE</sequence>
<evidence type="ECO:0000256" key="1">
    <source>
        <dbReference type="ARBA" id="ARBA00022553"/>
    </source>
</evidence>
<dbReference type="EMBL" id="JACHDS010000001">
    <property type="protein sequence ID" value="MBB6170758.1"/>
    <property type="molecule type" value="Genomic_DNA"/>
</dbReference>
<dbReference type="Gene3D" id="6.10.250.690">
    <property type="match status" value="1"/>
</dbReference>
<dbReference type="GO" id="GO:0005829">
    <property type="term" value="C:cytosol"/>
    <property type="evidence" value="ECO:0007669"/>
    <property type="project" value="TreeGrafter"/>
</dbReference>
<dbReference type="AlphaFoldDB" id="A0A7W9YEL9"/>
<dbReference type="InterPro" id="IPR011006">
    <property type="entry name" value="CheY-like_superfamily"/>
</dbReference>
<dbReference type="PROSITE" id="PS50110">
    <property type="entry name" value="RESPONSE_REGULATORY"/>
    <property type="match status" value="1"/>
</dbReference>
<protein>
    <submittedName>
        <fullName evidence="10">DNA-binding response OmpR family regulator</fullName>
    </submittedName>
</protein>
<keyword evidence="3" id="KW-0805">Transcription regulation</keyword>
<dbReference type="Pfam" id="PF00486">
    <property type="entry name" value="Trans_reg_C"/>
    <property type="match status" value="1"/>
</dbReference>
<dbReference type="GO" id="GO:0000976">
    <property type="term" value="F:transcription cis-regulatory region binding"/>
    <property type="evidence" value="ECO:0007669"/>
    <property type="project" value="TreeGrafter"/>
</dbReference>
<feature type="domain" description="OmpR/PhoB-type" evidence="9">
    <location>
        <begin position="129"/>
        <end position="229"/>
    </location>
</feature>
<dbReference type="InterPro" id="IPR039420">
    <property type="entry name" value="WalR-like"/>
</dbReference>
<evidence type="ECO:0000256" key="4">
    <source>
        <dbReference type="ARBA" id="ARBA00023125"/>
    </source>
</evidence>
<dbReference type="SUPFAM" id="SSF52172">
    <property type="entry name" value="CheY-like"/>
    <property type="match status" value="1"/>
</dbReference>
<dbReference type="InterPro" id="IPR036388">
    <property type="entry name" value="WH-like_DNA-bd_sf"/>
</dbReference>
<feature type="modified residue" description="4-aspartylphosphate" evidence="6">
    <location>
        <position position="52"/>
    </location>
</feature>
<dbReference type="SMART" id="SM00862">
    <property type="entry name" value="Trans_reg_C"/>
    <property type="match status" value="1"/>
</dbReference>
<evidence type="ECO:0000256" key="5">
    <source>
        <dbReference type="ARBA" id="ARBA00023163"/>
    </source>
</evidence>
<reference evidence="10 11" key="1">
    <citation type="submission" date="2020-08" db="EMBL/GenBank/DDBJ databases">
        <title>Sequencing the genomes of 1000 actinobacteria strains.</title>
        <authorList>
            <person name="Klenk H.-P."/>
        </authorList>
    </citation>
    <scope>NUCLEOTIDE SEQUENCE [LARGE SCALE GENOMIC DNA]</scope>
    <source>
        <strain evidence="10 11">DSM 46659</strain>
    </source>
</reference>
<keyword evidence="11" id="KW-1185">Reference proteome</keyword>
<gene>
    <name evidence="10" type="ORF">HNR23_000818</name>
</gene>
<dbReference type="InterPro" id="IPR001867">
    <property type="entry name" value="OmpR/PhoB-type_DNA-bd"/>
</dbReference>
<dbReference type="SMART" id="SM00448">
    <property type="entry name" value="REC"/>
    <property type="match status" value="1"/>
</dbReference>
<evidence type="ECO:0000256" key="6">
    <source>
        <dbReference type="PROSITE-ProRule" id="PRU00169"/>
    </source>
</evidence>
<keyword evidence="2" id="KW-0902">Two-component regulatory system</keyword>
<dbReference type="Pfam" id="PF00072">
    <property type="entry name" value="Response_reg"/>
    <property type="match status" value="1"/>
</dbReference>
<dbReference type="CDD" id="cd00383">
    <property type="entry name" value="trans_reg_C"/>
    <property type="match status" value="1"/>
</dbReference>
<dbReference type="GO" id="GO:0000156">
    <property type="term" value="F:phosphorelay response regulator activity"/>
    <property type="evidence" value="ECO:0007669"/>
    <property type="project" value="TreeGrafter"/>
</dbReference>
<proteinExistence type="predicted"/>
<evidence type="ECO:0000256" key="7">
    <source>
        <dbReference type="PROSITE-ProRule" id="PRU01091"/>
    </source>
</evidence>
<evidence type="ECO:0000313" key="10">
    <source>
        <dbReference type="EMBL" id="MBB6170758.1"/>
    </source>
</evidence>
<feature type="domain" description="Response regulatory" evidence="8">
    <location>
        <begin position="3"/>
        <end position="116"/>
    </location>
</feature>
<evidence type="ECO:0000259" key="8">
    <source>
        <dbReference type="PROSITE" id="PS50110"/>
    </source>
</evidence>
<evidence type="ECO:0000259" key="9">
    <source>
        <dbReference type="PROSITE" id="PS51755"/>
    </source>
</evidence>
<evidence type="ECO:0000256" key="2">
    <source>
        <dbReference type="ARBA" id="ARBA00023012"/>
    </source>
</evidence>
<dbReference type="Gene3D" id="1.10.10.10">
    <property type="entry name" value="Winged helix-like DNA-binding domain superfamily/Winged helix DNA-binding domain"/>
    <property type="match status" value="1"/>
</dbReference>
<dbReference type="PROSITE" id="PS51755">
    <property type="entry name" value="OMPR_PHOB"/>
    <property type="match status" value="1"/>
</dbReference>
<accession>A0A7W9YEL9</accession>
<comment type="caution">
    <text evidence="10">The sequence shown here is derived from an EMBL/GenBank/DDBJ whole genome shotgun (WGS) entry which is preliminary data.</text>
</comment>
<dbReference type="PANTHER" id="PTHR48111">
    <property type="entry name" value="REGULATOR OF RPOS"/>
    <property type="match status" value="1"/>
</dbReference>
<dbReference type="Gene3D" id="3.40.50.2300">
    <property type="match status" value="1"/>
</dbReference>
<organism evidence="10 11">
    <name type="scientific">Nocardiopsis mwathae</name>
    <dbReference type="NCBI Taxonomy" id="1472723"/>
    <lineage>
        <taxon>Bacteria</taxon>
        <taxon>Bacillati</taxon>
        <taxon>Actinomycetota</taxon>
        <taxon>Actinomycetes</taxon>
        <taxon>Streptosporangiales</taxon>
        <taxon>Nocardiopsidaceae</taxon>
        <taxon>Nocardiopsis</taxon>
    </lineage>
</organism>
<dbReference type="RefSeq" id="WP_184073626.1">
    <property type="nucleotide sequence ID" value="NZ_JACHDS010000001.1"/>
</dbReference>
<keyword evidence="4 7" id="KW-0238">DNA-binding</keyword>
<keyword evidence="5" id="KW-0804">Transcription</keyword>
<name>A0A7W9YEL9_9ACTN</name>
<dbReference type="GO" id="GO:0006355">
    <property type="term" value="P:regulation of DNA-templated transcription"/>
    <property type="evidence" value="ECO:0007669"/>
    <property type="project" value="InterPro"/>
</dbReference>